<evidence type="ECO:0000256" key="2">
    <source>
        <dbReference type="ARBA" id="ARBA00009836"/>
    </source>
</evidence>
<evidence type="ECO:0000256" key="4">
    <source>
        <dbReference type="ARBA" id="ARBA00022679"/>
    </source>
</evidence>
<dbReference type="GO" id="GO:0000215">
    <property type="term" value="F:tRNA 2'-phosphotransferase activity"/>
    <property type="evidence" value="ECO:0007669"/>
    <property type="project" value="UniProtKB-EC"/>
</dbReference>
<dbReference type="GO" id="GO:0006388">
    <property type="term" value="P:tRNA splicing, via endonucleolytic cleavage and ligation"/>
    <property type="evidence" value="ECO:0007669"/>
    <property type="project" value="TreeGrafter"/>
</dbReference>
<evidence type="ECO:0000256" key="1">
    <source>
        <dbReference type="ARBA" id="ARBA00003343"/>
    </source>
</evidence>
<dbReference type="SUPFAM" id="SSF56399">
    <property type="entry name" value="ADP-ribosylation"/>
    <property type="match status" value="1"/>
</dbReference>
<gene>
    <name evidence="7" type="ORF">Dbus_chr3Lg1742</name>
</gene>
<dbReference type="Gene3D" id="1.10.10.970">
    <property type="entry name" value="RNA 2'-phosphotransferase, Tpt1/KptA family, N-terminal domain"/>
    <property type="match status" value="1"/>
</dbReference>
<reference evidence="7 8" key="1">
    <citation type="submission" date="2015-08" db="EMBL/GenBank/DDBJ databases">
        <title>Ancestral chromatin configuration constrains chromatin evolution on differentiating sex chromosomes in Drosophila.</title>
        <authorList>
            <person name="Zhou Q."/>
            <person name="Bachtrog D."/>
        </authorList>
    </citation>
    <scope>NUCLEOTIDE SEQUENCE [LARGE SCALE GENOMIC DNA]</scope>
    <source>
        <tissue evidence="7">Whole larvae</tissue>
    </source>
</reference>
<evidence type="ECO:0000256" key="6">
    <source>
        <dbReference type="ARBA" id="ARBA00047949"/>
    </source>
</evidence>
<sequence length="209" mass="23599">MYQNSNDLQLSKQLLWLLRHGAQSEGFRIQADGFVCVADILQHPRFAGKYNVAKLSELVEKDAKQRYTLRCNPATNELEIRANQGHSMEVVKTEACLARIESMNELAGVSVVHGTYYKHWGAIQKEGLKRMTRNHIHFALLPNDGAKVLSGFRSNCQLLIYLNVPQLLADNIPLYRSSNNVILCEGLNGVISSKYFKNVYDKRSGKCLS</sequence>
<comment type="similarity">
    <text evidence="2">Belongs to the KptA/TPT1 family.</text>
</comment>
<keyword evidence="5" id="KW-0520">NAD</keyword>
<accession>A0A0M4EKA6</accession>
<dbReference type="OrthoDB" id="419694at2759"/>
<proteinExistence type="inferred from homology"/>
<dbReference type="SMR" id="A0A0M4EKA6"/>
<dbReference type="Pfam" id="PF01885">
    <property type="entry name" value="PTS_2-RNA"/>
    <property type="match status" value="1"/>
</dbReference>
<name>A0A0M4EKA6_DROBS</name>
<comment type="function">
    <text evidence="1">Catalyzes the last step of tRNA splicing, the transfer of the splice junction 2'-phosphate from ligated tRNA to NAD to produce ADP-ribose 1''-2'' cyclic phosphate.</text>
</comment>
<evidence type="ECO:0000313" key="8">
    <source>
        <dbReference type="Proteomes" id="UP000494163"/>
    </source>
</evidence>
<dbReference type="EC" id="2.7.1.160" evidence="3"/>
<evidence type="ECO:0000256" key="3">
    <source>
        <dbReference type="ARBA" id="ARBA00012007"/>
    </source>
</evidence>
<evidence type="ECO:0000313" key="7">
    <source>
        <dbReference type="EMBL" id="ALC44576.1"/>
    </source>
</evidence>
<dbReference type="InterPro" id="IPR002745">
    <property type="entry name" value="Ptrans_KptA/Tpt1"/>
</dbReference>
<dbReference type="OMA" id="RHGASQM"/>
<keyword evidence="4" id="KW-0808">Transferase</keyword>
<protein>
    <recommendedName>
        <fullName evidence="3">2'-phosphotransferase</fullName>
        <ecNumber evidence="3">2.7.1.160</ecNumber>
    </recommendedName>
</protein>
<comment type="catalytic activity">
    <reaction evidence="6">
        <text>2'-phospho-[ligated tRNA] + NAD(+) = mature tRNA + ADP-alpha-D-ribose 1'',2''-cyclic phosphate + nicotinamide</text>
        <dbReference type="Rhea" id="RHEA:23324"/>
        <dbReference type="Rhea" id="RHEA-COMP:11106"/>
        <dbReference type="Rhea" id="RHEA-COMP:11107"/>
        <dbReference type="ChEBI" id="CHEBI:17154"/>
        <dbReference type="ChEBI" id="CHEBI:57540"/>
        <dbReference type="ChEBI" id="CHEBI:76596"/>
        <dbReference type="ChEBI" id="CHEBI:82883"/>
        <dbReference type="ChEBI" id="CHEBI:85027"/>
        <dbReference type="EC" id="2.7.1.160"/>
    </reaction>
</comment>
<dbReference type="AlphaFoldDB" id="A0A0M4EKA6"/>
<dbReference type="PANTHER" id="PTHR12684:SF2">
    <property type="entry name" value="TRNA 2'-PHOSPHOTRANSFERASE 1"/>
    <property type="match status" value="1"/>
</dbReference>
<dbReference type="Proteomes" id="UP000494163">
    <property type="component" value="Chromosome 3L"/>
</dbReference>
<dbReference type="InterPro" id="IPR042080">
    <property type="entry name" value="RNA_2'-PTrans_N"/>
</dbReference>
<keyword evidence="8" id="KW-1185">Reference proteome</keyword>
<organism evidence="7 8">
    <name type="scientific">Drosophila busckii</name>
    <name type="common">Fruit fly</name>
    <dbReference type="NCBI Taxonomy" id="30019"/>
    <lineage>
        <taxon>Eukaryota</taxon>
        <taxon>Metazoa</taxon>
        <taxon>Ecdysozoa</taxon>
        <taxon>Arthropoda</taxon>
        <taxon>Hexapoda</taxon>
        <taxon>Insecta</taxon>
        <taxon>Pterygota</taxon>
        <taxon>Neoptera</taxon>
        <taxon>Endopterygota</taxon>
        <taxon>Diptera</taxon>
        <taxon>Brachycera</taxon>
        <taxon>Muscomorpha</taxon>
        <taxon>Ephydroidea</taxon>
        <taxon>Drosophilidae</taxon>
        <taxon>Drosophila</taxon>
    </lineage>
</organism>
<dbReference type="Gene3D" id="3.20.170.30">
    <property type="match status" value="1"/>
</dbReference>
<dbReference type="STRING" id="30019.A0A0M4EKA6"/>
<dbReference type="EMBL" id="CP012525">
    <property type="protein sequence ID" value="ALC44576.1"/>
    <property type="molecule type" value="Genomic_DNA"/>
</dbReference>
<dbReference type="PANTHER" id="PTHR12684">
    <property type="entry name" value="PUTATIVE PHOSPHOTRANSFERASE"/>
    <property type="match status" value="1"/>
</dbReference>
<evidence type="ECO:0000256" key="5">
    <source>
        <dbReference type="ARBA" id="ARBA00023027"/>
    </source>
</evidence>
<dbReference type="InterPro" id="IPR042081">
    <property type="entry name" value="RNA_2'-PTrans_C"/>
</dbReference>